<reference evidence="1 2" key="1">
    <citation type="submission" date="2019-07" db="EMBL/GenBank/DDBJ databases">
        <title>Genomics analysis of Aphanomyces spp. identifies a new class of oomycete effector associated with host adaptation.</title>
        <authorList>
            <person name="Gaulin E."/>
        </authorList>
    </citation>
    <scope>NUCLEOTIDE SEQUENCE [LARGE SCALE GENOMIC DNA]</scope>
    <source>
        <strain evidence="1 2">ATCC 201684</strain>
    </source>
</reference>
<comment type="caution">
    <text evidence="1">The sequence shown here is derived from an EMBL/GenBank/DDBJ whole genome shotgun (WGS) entry which is preliminary data.</text>
</comment>
<gene>
    <name evidence="1" type="ORF">Ae201684_011078</name>
</gene>
<dbReference type="AlphaFoldDB" id="A0A6G0WWB1"/>
<sequence>MTNSIFEALRHPRSQEGVGVIRCMLLLTVTHVIHELFRERTSRRKQKRHAQEDSLSYERRALYRMR</sequence>
<accession>A0A6G0WWB1</accession>
<evidence type="ECO:0000313" key="2">
    <source>
        <dbReference type="Proteomes" id="UP000481153"/>
    </source>
</evidence>
<name>A0A6G0WWB1_9STRA</name>
<protein>
    <submittedName>
        <fullName evidence="1">Uncharacterized protein</fullName>
    </submittedName>
</protein>
<dbReference type="EMBL" id="VJMJ01000140">
    <property type="protein sequence ID" value="KAF0731776.1"/>
    <property type="molecule type" value="Genomic_DNA"/>
</dbReference>
<keyword evidence="2" id="KW-1185">Reference proteome</keyword>
<proteinExistence type="predicted"/>
<dbReference type="Proteomes" id="UP000481153">
    <property type="component" value="Unassembled WGS sequence"/>
</dbReference>
<evidence type="ECO:0000313" key="1">
    <source>
        <dbReference type="EMBL" id="KAF0731776.1"/>
    </source>
</evidence>
<organism evidence="1 2">
    <name type="scientific">Aphanomyces euteiches</name>
    <dbReference type="NCBI Taxonomy" id="100861"/>
    <lineage>
        <taxon>Eukaryota</taxon>
        <taxon>Sar</taxon>
        <taxon>Stramenopiles</taxon>
        <taxon>Oomycota</taxon>
        <taxon>Saprolegniomycetes</taxon>
        <taxon>Saprolegniales</taxon>
        <taxon>Verrucalvaceae</taxon>
        <taxon>Aphanomyces</taxon>
    </lineage>
</organism>